<evidence type="ECO:0000256" key="1">
    <source>
        <dbReference type="ARBA" id="ARBA00023015"/>
    </source>
</evidence>
<dbReference type="SUPFAM" id="SSF46689">
    <property type="entry name" value="Homeodomain-like"/>
    <property type="match status" value="1"/>
</dbReference>
<dbReference type="PANTHER" id="PTHR43280:SF2">
    <property type="entry name" value="HTH-TYPE TRANSCRIPTIONAL REGULATOR EXSA"/>
    <property type="match status" value="1"/>
</dbReference>
<dbReference type="InterPro" id="IPR009057">
    <property type="entry name" value="Homeodomain-like_sf"/>
</dbReference>
<comment type="caution">
    <text evidence="5">The sequence shown here is derived from an EMBL/GenBank/DDBJ whole genome shotgun (WGS) entry which is preliminary data.</text>
</comment>
<dbReference type="PROSITE" id="PS01124">
    <property type="entry name" value="HTH_ARAC_FAMILY_2"/>
    <property type="match status" value="1"/>
</dbReference>
<sequence>MNKEQLYQPFEIVYKTLDACPKLEHKHSFFELVYVLEGKGIQSINEHQFKYHSNHMFLLTPGDRHRFDIEETTTFFFLRFTNIYFSESGLSAKYITQLEYILQHANHRPGCILRNQIDKTLVRPIVEAIHREKENNDLNNQELISQLVNTLIVVVGRNIAKYLPETVNEYTDEKILQILQYIQHHVYEPKKLRSEVIGDHFGLSAHYLGKYFKKHTDENLQHYINKTRLTLIEHRLKHSDLRINEIAHLLGFTDESHVNKFFKKNIGISPLAYRKNSRQKAIALAN</sequence>
<evidence type="ECO:0000259" key="4">
    <source>
        <dbReference type="PROSITE" id="PS01124"/>
    </source>
</evidence>
<feature type="domain" description="HTH araC/xylS-type" evidence="4">
    <location>
        <begin position="176"/>
        <end position="276"/>
    </location>
</feature>
<dbReference type="EMBL" id="JBHSBW010000003">
    <property type="protein sequence ID" value="MFC4209792.1"/>
    <property type="molecule type" value="Genomic_DNA"/>
</dbReference>
<gene>
    <name evidence="5" type="ORF">ACFOWA_01280</name>
</gene>
<evidence type="ECO:0000256" key="3">
    <source>
        <dbReference type="ARBA" id="ARBA00023163"/>
    </source>
</evidence>
<keyword evidence="1" id="KW-0805">Transcription regulation</keyword>
<dbReference type="Pfam" id="PF12833">
    <property type="entry name" value="HTH_18"/>
    <property type="match status" value="1"/>
</dbReference>
<dbReference type="InterPro" id="IPR014710">
    <property type="entry name" value="RmlC-like_jellyroll"/>
</dbReference>
<dbReference type="Pfam" id="PF02311">
    <property type="entry name" value="AraC_binding"/>
    <property type="match status" value="1"/>
</dbReference>
<dbReference type="Gene3D" id="1.10.10.60">
    <property type="entry name" value="Homeodomain-like"/>
    <property type="match status" value="2"/>
</dbReference>
<keyword evidence="6" id="KW-1185">Reference proteome</keyword>
<dbReference type="SUPFAM" id="SSF51215">
    <property type="entry name" value="Regulatory protein AraC"/>
    <property type="match status" value="1"/>
</dbReference>
<proteinExistence type="predicted"/>
<evidence type="ECO:0000313" key="5">
    <source>
        <dbReference type="EMBL" id="MFC4209792.1"/>
    </source>
</evidence>
<name>A0ABV8P758_9SPHI</name>
<dbReference type="InterPro" id="IPR018060">
    <property type="entry name" value="HTH_AraC"/>
</dbReference>
<evidence type="ECO:0000256" key="2">
    <source>
        <dbReference type="ARBA" id="ARBA00023125"/>
    </source>
</evidence>
<dbReference type="InterPro" id="IPR037923">
    <property type="entry name" value="HTH-like"/>
</dbReference>
<dbReference type="Proteomes" id="UP001595789">
    <property type="component" value="Unassembled WGS sequence"/>
</dbReference>
<evidence type="ECO:0000313" key="6">
    <source>
        <dbReference type="Proteomes" id="UP001595789"/>
    </source>
</evidence>
<protein>
    <submittedName>
        <fullName evidence="5">Helix-turn-helix domain-containing protein</fullName>
    </submittedName>
</protein>
<accession>A0ABV8P758</accession>
<dbReference type="Gene3D" id="2.60.120.10">
    <property type="entry name" value="Jelly Rolls"/>
    <property type="match status" value="1"/>
</dbReference>
<dbReference type="SMART" id="SM00342">
    <property type="entry name" value="HTH_ARAC"/>
    <property type="match status" value="1"/>
</dbReference>
<reference evidence="6" key="1">
    <citation type="journal article" date="2019" name="Int. J. Syst. Evol. Microbiol.">
        <title>The Global Catalogue of Microorganisms (GCM) 10K type strain sequencing project: providing services to taxonomists for standard genome sequencing and annotation.</title>
        <authorList>
            <consortium name="The Broad Institute Genomics Platform"/>
            <consortium name="The Broad Institute Genome Sequencing Center for Infectious Disease"/>
            <person name="Wu L."/>
            <person name="Ma J."/>
        </authorList>
    </citation>
    <scope>NUCLEOTIDE SEQUENCE [LARGE SCALE GENOMIC DNA]</scope>
    <source>
        <strain evidence="6">CCM 8691</strain>
    </source>
</reference>
<dbReference type="RefSeq" id="WP_378981045.1">
    <property type="nucleotide sequence ID" value="NZ_JBHSBW010000003.1"/>
</dbReference>
<keyword evidence="3" id="KW-0804">Transcription</keyword>
<dbReference type="InterPro" id="IPR003313">
    <property type="entry name" value="AraC-bd"/>
</dbReference>
<keyword evidence="2" id="KW-0238">DNA-binding</keyword>
<organism evidence="5 6">
    <name type="scientific">Pedobacter lithocola</name>
    <dbReference type="NCBI Taxonomy" id="1908239"/>
    <lineage>
        <taxon>Bacteria</taxon>
        <taxon>Pseudomonadati</taxon>
        <taxon>Bacteroidota</taxon>
        <taxon>Sphingobacteriia</taxon>
        <taxon>Sphingobacteriales</taxon>
        <taxon>Sphingobacteriaceae</taxon>
        <taxon>Pedobacter</taxon>
    </lineage>
</organism>
<dbReference type="PANTHER" id="PTHR43280">
    <property type="entry name" value="ARAC-FAMILY TRANSCRIPTIONAL REGULATOR"/>
    <property type="match status" value="1"/>
</dbReference>